<dbReference type="InterPro" id="IPR014199">
    <property type="entry name" value="Spore_YtxC"/>
</dbReference>
<proteinExistence type="predicted"/>
<accession>A0ABP7W2U9</accession>
<evidence type="ECO:0000313" key="1">
    <source>
        <dbReference type="EMBL" id="GAA4079510.1"/>
    </source>
</evidence>
<comment type="caution">
    <text evidence="1">The sequence shown here is derived from an EMBL/GenBank/DDBJ whole genome shotgun (WGS) entry which is preliminary data.</text>
</comment>
<evidence type="ECO:0000313" key="2">
    <source>
        <dbReference type="Proteomes" id="UP001501734"/>
    </source>
</evidence>
<protein>
    <recommendedName>
        <fullName evidence="3">Sporulation protein YtxC</fullName>
    </recommendedName>
</protein>
<reference evidence="2" key="1">
    <citation type="journal article" date="2019" name="Int. J. Syst. Evol. Microbiol.">
        <title>The Global Catalogue of Microorganisms (GCM) 10K type strain sequencing project: providing services to taxonomists for standard genome sequencing and annotation.</title>
        <authorList>
            <consortium name="The Broad Institute Genomics Platform"/>
            <consortium name="The Broad Institute Genome Sequencing Center for Infectious Disease"/>
            <person name="Wu L."/>
            <person name="Ma J."/>
        </authorList>
    </citation>
    <scope>NUCLEOTIDE SEQUENCE [LARGE SCALE GENOMIC DNA]</scope>
    <source>
        <strain evidence="2">JCM 17250</strain>
    </source>
</reference>
<dbReference type="Pfam" id="PF08812">
    <property type="entry name" value="YtxC"/>
    <property type="match status" value="1"/>
</dbReference>
<evidence type="ECO:0008006" key="3">
    <source>
        <dbReference type="Google" id="ProtNLM"/>
    </source>
</evidence>
<dbReference type="RefSeq" id="WP_344913736.1">
    <property type="nucleotide sequence ID" value="NZ_BAABDL010000140.1"/>
</dbReference>
<sequence>MVKIKFDHELDLTMFKDKLREEQLMWRVLSDHELEILDQELEKISQLFMQMFYAVDLKPKLIEILINRYFYDDFDEMNAILAYAAQMLLTDQFDDVAFLSDLRLTMKQYFSLESEQTFIHYDKQKHVFFEQAGWLLEEVTARAIDEKKQEERYQVFLQSLREYVKTRERGPLCFVKWTADEIQIFHENGHRYTLAELNDIIMETPIHIYQFAQNEQKISPFLALNPRQILIYSDDEADPIIMSLQNIFDERLVIIRNNIFPFENK</sequence>
<dbReference type="Proteomes" id="UP001501734">
    <property type="component" value="Unassembled WGS sequence"/>
</dbReference>
<gene>
    <name evidence="1" type="ORF">GCM10022410_24600</name>
</gene>
<name>A0ABP7W2U9_9BACI</name>
<keyword evidence="2" id="KW-1185">Reference proteome</keyword>
<organism evidence="1 2">
    <name type="scientific">Amphibacillus indicireducens</name>
    <dbReference type="NCBI Taxonomy" id="1076330"/>
    <lineage>
        <taxon>Bacteria</taxon>
        <taxon>Bacillati</taxon>
        <taxon>Bacillota</taxon>
        <taxon>Bacilli</taxon>
        <taxon>Bacillales</taxon>
        <taxon>Bacillaceae</taxon>
        <taxon>Amphibacillus</taxon>
    </lineage>
</organism>
<dbReference type="EMBL" id="BAABDL010000140">
    <property type="protein sequence ID" value="GAA4079510.1"/>
    <property type="molecule type" value="Genomic_DNA"/>
</dbReference>